<reference evidence="2" key="1">
    <citation type="submission" date="2022-03" db="EMBL/GenBank/DDBJ databases">
        <authorList>
            <person name="Martin H S."/>
        </authorList>
    </citation>
    <scope>NUCLEOTIDE SEQUENCE</scope>
</reference>
<protein>
    <submittedName>
        <fullName evidence="2">Uncharacterized protein</fullName>
    </submittedName>
</protein>
<feature type="compositionally biased region" description="Gly residues" evidence="1">
    <location>
        <begin position="14"/>
        <end position="23"/>
    </location>
</feature>
<feature type="region of interest" description="Disordered" evidence="1">
    <location>
        <begin position="1"/>
        <end position="23"/>
    </location>
</feature>
<dbReference type="EMBL" id="OW152823">
    <property type="protein sequence ID" value="CAH2039122.1"/>
    <property type="molecule type" value="Genomic_DNA"/>
</dbReference>
<keyword evidence="3" id="KW-1185">Reference proteome</keyword>
<dbReference type="Proteomes" id="UP000837857">
    <property type="component" value="Chromosome 11"/>
</dbReference>
<gene>
    <name evidence="2" type="ORF">IPOD504_LOCUS1518</name>
</gene>
<accession>A0ABN8HNZ2</accession>
<name>A0ABN8HNZ2_9NEOP</name>
<proteinExistence type="predicted"/>
<sequence length="186" mass="20069">MSVECRAANKQRGSGQGGGGGGGSEVCLPRYLPAATTCMSLGDASAKKLTSVARARPLRSHAAARRREHVSKLSKRVPTLRDTIDCLPRERVLFPSCACFCGVDVVHGGLKMRGALQACWLALALAAAVAAQADTRHLSGQLLDKRTESTRTYRNLSKVQFEFVIRLGSDAWSRLPCDVVALNRYL</sequence>
<feature type="non-terminal residue" evidence="2">
    <location>
        <position position="1"/>
    </location>
</feature>
<evidence type="ECO:0000256" key="1">
    <source>
        <dbReference type="SAM" id="MobiDB-lite"/>
    </source>
</evidence>
<evidence type="ECO:0000313" key="3">
    <source>
        <dbReference type="Proteomes" id="UP000837857"/>
    </source>
</evidence>
<evidence type="ECO:0000313" key="2">
    <source>
        <dbReference type="EMBL" id="CAH2039122.1"/>
    </source>
</evidence>
<organism evidence="2 3">
    <name type="scientific">Iphiclides podalirius</name>
    <name type="common">scarce swallowtail</name>
    <dbReference type="NCBI Taxonomy" id="110791"/>
    <lineage>
        <taxon>Eukaryota</taxon>
        <taxon>Metazoa</taxon>
        <taxon>Ecdysozoa</taxon>
        <taxon>Arthropoda</taxon>
        <taxon>Hexapoda</taxon>
        <taxon>Insecta</taxon>
        <taxon>Pterygota</taxon>
        <taxon>Neoptera</taxon>
        <taxon>Endopterygota</taxon>
        <taxon>Lepidoptera</taxon>
        <taxon>Glossata</taxon>
        <taxon>Ditrysia</taxon>
        <taxon>Papilionoidea</taxon>
        <taxon>Papilionidae</taxon>
        <taxon>Papilioninae</taxon>
        <taxon>Iphiclides</taxon>
    </lineage>
</organism>